<evidence type="ECO:0000256" key="1">
    <source>
        <dbReference type="ARBA" id="ARBA00005417"/>
    </source>
</evidence>
<dbReference type="EMBL" id="UINC01003666">
    <property type="protein sequence ID" value="SVA08263.1"/>
    <property type="molecule type" value="Genomic_DNA"/>
</dbReference>
<dbReference type="PANTHER" id="PTHR42734:SF5">
    <property type="entry name" value="IRON TRANSPORT SYSTEM ATP-BINDING PROTEIN HI_0361-RELATED"/>
    <property type="match status" value="1"/>
</dbReference>
<dbReference type="GO" id="GO:0016887">
    <property type="term" value="F:ATP hydrolysis activity"/>
    <property type="evidence" value="ECO:0007669"/>
    <property type="project" value="InterPro"/>
</dbReference>
<dbReference type="InterPro" id="IPR003593">
    <property type="entry name" value="AAA+_ATPase"/>
</dbReference>
<feature type="domain" description="ABC transporter" evidence="5">
    <location>
        <begin position="7"/>
        <end position="229"/>
    </location>
</feature>
<accession>A0A381T3J6</accession>
<protein>
    <recommendedName>
        <fullName evidence="5">ABC transporter domain-containing protein</fullName>
    </recommendedName>
</protein>
<dbReference type="Pfam" id="PF00005">
    <property type="entry name" value="ABC_tran"/>
    <property type="match status" value="1"/>
</dbReference>
<gene>
    <name evidence="6" type="ORF">METZ01_LOCUS61117</name>
</gene>
<evidence type="ECO:0000259" key="5">
    <source>
        <dbReference type="PROSITE" id="PS50893"/>
    </source>
</evidence>
<dbReference type="SMART" id="SM00382">
    <property type="entry name" value="AAA"/>
    <property type="match status" value="1"/>
</dbReference>
<dbReference type="InterPro" id="IPR003439">
    <property type="entry name" value="ABC_transporter-like_ATP-bd"/>
</dbReference>
<comment type="similarity">
    <text evidence="1">Belongs to the ABC transporter superfamily.</text>
</comment>
<keyword evidence="3" id="KW-0547">Nucleotide-binding</keyword>
<reference evidence="6" key="1">
    <citation type="submission" date="2018-05" db="EMBL/GenBank/DDBJ databases">
        <authorList>
            <person name="Lanie J.A."/>
            <person name="Ng W.-L."/>
            <person name="Kazmierczak K.M."/>
            <person name="Andrzejewski T.M."/>
            <person name="Davidsen T.M."/>
            <person name="Wayne K.J."/>
            <person name="Tettelin H."/>
            <person name="Glass J.I."/>
            <person name="Rusch D."/>
            <person name="Podicherti R."/>
            <person name="Tsui H.-C.T."/>
            <person name="Winkler M.E."/>
        </authorList>
    </citation>
    <scope>NUCLEOTIDE SEQUENCE</scope>
</reference>
<dbReference type="AlphaFoldDB" id="A0A381T3J6"/>
<organism evidence="6">
    <name type="scientific">marine metagenome</name>
    <dbReference type="NCBI Taxonomy" id="408172"/>
    <lineage>
        <taxon>unclassified sequences</taxon>
        <taxon>metagenomes</taxon>
        <taxon>ecological metagenomes</taxon>
    </lineage>
</organism>
<evidence type="ECO:0000313" key="6">
    <source>
        <dbReference type="EMBL" id="SVA08263.1"/>
    </source>
</evidence>
<dbReference type="GO" id="GO:0005524">
    <property type="term" value="F:ATP binding"/>
    <property type="evidence" value="ECO:0007669"/>
    <property type="project" value="UniProtKB-KW"/>
</dbReference>
<sequence length="251" mass="26966">MGNQPVIGLSDVTVVRGGLLALDCIHVDFRPGTVTALVGPNGSGKTTLLEVLAGLRAPTTGLIVGDRPSVALVAQRHAGTWMPLTVGEVLRMARFRSTFLPRRLGPSDHAAVDAAAGRLGVRALLDRPLDRLSFGQRQRTLVAQALAREADLLLLDEPITGLDLISQERILSVIGQEREAGRIVVLSTHHLDEARHCDQVLVLDGRLVAAGTPDEVLTTEVLRQAYGERVLDDHARGLVLVDDHGHGHEYA</sequence>
<evidence type="ECO:0000256" key="4">
    <source>
        <dbReference type="ARBA" id="ARBA00022840"/>
    </source>
</evidence>
<evidence type="ECO:0000256" key="2">
    <source>
        <dbReference type="ARBA" id="ARBA00022448"/>
    </source>
</evidence>
<keyword evidence="2" id="KW-0813">Transport</keyword>
<dbReference type="Gene3D" id="3.40.50.300">
    <property type="entry name" value="P-loop containing nucleotide triphosphate hydrolases"/>
    <property type="match status" value="1"/>
</dbReference>
<dbReference type="PROSITE" id="PS50893">
    <property type="entry name" value="ABC_TRANSPORTER_2"/>
    <property type="match status" value="1"/>
</dbReference>
<name>A0A381T3J6_9ZZZZ</name>
<dbReference type="InterPro" id="IPR050153">
    <property type="entry name" value="Metal_Ion_Import_ABC"/>
</dbReference>
<evidence type="ECO:0000256" key="3">
    <source>
        <dbReference type="ARBA" id="ARBA00022741"/>
    </source>
</evidence>
<proteinExistence type="inferred from homology"/>
<dbReference type="InterPro" id="IPR027417">
    <property type="entry name" value="P-loop_NTPase"/>
</dbReference>
<dbReference type="PANTHER" id="PTHR42734">
    <property type="entry name" value="METAL TRANSPORT SYSTEM ATP-BINDING PROTEIN TM_0124-RELATED"/>
    <property type="match status" value="1"/>
</dbReference>
<dbReference type="SUPFAM" id="SSF52540">
    <property type="entry name" value="P-loop containing nucleoside triphosphate hydrolases"/>
    <property type="match status" value="1"/>
</dbReference>
<keyword evidence="4" id="KW-0067">ATP-binding</keyword>